<keyword evidence="4" id="KW-1185">Reference proteome</keyword>
<feature type="domain" description="Transposase IS701-like DDE" evidence="2">
    <location>
        <begin position="31"/>
        <end position="285"/>
    </location>
</feature>
<dbReference type="EMBL" id="LR593886">
    <property type="protein sequence ID" value="VTR95083.1"/>
    <property type="molecule type" value="Genomic_DNA"/>
</dbReference>
<dbReference type="InterPro" id="IPR038721">
    <property type="entry name" value="IS701-like_DDE_dom"/>
</dbReference>
<name>A0A6P2D1U1_9BACT</name>
<evidence type="ECO:0000259" key="2">
    <source>
        <dbReference type="Pfam" id="PF13546"/>
    </source>
</evidence>
<dbReference type="Pfam" id="PF13546">
    <property type="entry name" value="DDE_5"/>
    <property type="match status" value="1"/>
</dbReference>
<accession>A0A6P2D1U1</accession>
<organism evidence="3 4">
    <name type="scientific">Gemmata massiliana</name>
    <dbReference type="NCBI Taxonomy" id="1210884"/>
    <lineage>
        <taxon>Bacteria</taxon>
        <taxon>Pseudomonadati</taxon>
        <taxon>Planctomycetota</taxon>
        <taxon>Planctomycetia</taxon>
        <taxon>Gemmatales</taxon>
        <taxon>Gemmataceae</taxon>
        <taxon>Gemmata</taxon>
    </lineage>
</organism>
<sequence>MRVAGDPRPSPTAAMILPPEAHGLVQVLAFHFTSPTYQRASTLLVGAILTTGRRTVANVLRARRHLAPGHRTDYPRVRSRAPWSGLTLGCALARFRLDHVVPDGVVTRVGDDTVDGHPGPNVCGKARHRDPVRSSHSYTAWRYGHTWVVLAVLVPVPVAKRRWALPILIDLYRTPELDRAEKHPHKTPAQLMCRRLRLFLLRSPDRTFVFTGDSGYGTHEVARFCDRHRARRTPISPLHPDANLFAPPPPYSGQGRPRIKGARVPKPRQAAETASRTRLTVVWYGGGTRWVEARTGTGHGYKGGCGRVPLRGVFVRAATGAHRDEYLFTTDPALWADAVVGAYCGRWSIETTFQEARSALGLETTRGRRRSERERSRGRARPRSRSPTPCAPSAGGCGTRPFCHRPGTARPFRNSRTPSANCY</sequence>
<feature type="compositionally biased region" description="Basic residues" evidence="1">
    <location>
        <begin position="257"/>
        <end position="266"/>
    </location>
</feature>
<evidence type="ECO:0000256" key="1">
    <source>
        <dbReference type="SAM" id="MobiDB-lite"/>
    </source>
</evidence>
<evidence type="ECO:0000313" key="4">
    <source>
        <dbReference type="Proteomes" id="UP000464178"/>
    </source>
</evidence>
<gene>
    <name evidence="3" type="ORF">SOIL9_26310</name>
</gene>
<dbReference type="KEGG" id="gms:SOIL9_26310"/>
<feature type="region of interest" description="Disordered" evidence="1">
    <location>
        <begin position="236"/>
        <end position="272"/>
    </location>
</feature>
<dbReference type="AlphaFoldDB" id="A0A6P2D1U1"/>
<dbReference type="SUPFAM" id="SSF53098">
    <property type="entry name" value="Ribonuclease H-like"/>
    <property type="match status" value="1"/>
</dbReference>
<dbReference type="Proteomes" id="UP000464178">
    <property type="component" value="Chromosome"/>
</dbReference>
<evidence type="ECO:0000313" key="3">
    <source>
        <dbReference type="EMBL" id="VTR95083.1"/>
    </source>
</evidence>
<proteinExistence type="predicted"/>
<dbReference type="InterPro" id="IPR012337">
    <property type="entry name" value="RNaseH-like_sf"/>
</dbReference>
<reference evidence="3 4" key="1">
    <citation type="submission" date="2019-05" db="EMBL/GenBank/DDBJ databases">
        <authorList>
            <consortium name="Science for Life Laboratories"/>
        </authorList>
    </citation>
    <scope>NUCLEOTIDE SEQUENCE [LARGE SCALE GENOMIC DNA]</scope>
    <source>
        <strain evidence="3">Soil9</strain>
    </source>
</reference>
<protein>
    <recommendedName>
        <fullName evidence="2">Transposase IS701-like DDE domain-containing protein</fullName>
    </recommendedName>
</protein>
<feature type="region of interest" description="Disordered" evidence="1">
    <location>
        <begin position="360"/>
        <end position="394"/>
    </location>
</feature>